<organism evidence="2">
    <name type="scientific">Percolomonas cosmopolitus</name>
    <dbReference type="NCBI Taxonomy" id="63605"/>
    <lineage>
        <taxon>Eukaryota</taxon>
        <taxon>Discoba</taxon>
        <taxon>Heterolobosea</taxon>
        <taxon>Tetramitia</taxon>
        <taxon>Eutetramitia</taxon>
        <taxon>Percolomonadidae</taxon>
        <taxon>Percolomonas</taxon>
    </lineage>
</organism>
<name>A0A7S1KNF3_9EUKA</name>
<evidence type="ECO:0000256" key="1">
    <source>
        <dbReference type="SAM" id="MobiDB-lite"/>
    </source>
</evidence>
<reference evidence="2" key="1">
    <citation type="submission" date="2021-01" db="EMBL/GenBank/DDBJ databases">
        <authorList>
            <person name="Corre E."/>
            <person name="Pelletier E."/>
            <person name="Niang G."/>
            <person name="Scheremetjew M."/>
            <person name="Finn R."/>
            <person name="Kale V."/>
            <person name="Holt S."/>
            <person name="Cochrane G."/>
            <person name="Meng A."/>
            <person name="Brown T."/>
            <person name="Cohen L."/>
        </authorList>
    </citation>
    <scope>NUCLEOTIDE SEQUENCE</scope>
    <source>
        <strain evidence="2">WS</strain>
    </source>
</reference>
<feature type="compositionally biased region" description="Polar residues" evidence="1">
    <location>
        <begin position="216"/>
        <end position="226"/>
    </location>
</feature>
<feature type="region of interest" description="Disordered" evidence="1">
    <location>
        <begin position="216"/>
        <end position="256"/>
    </location>
</feature>
<feature type="compositionally biased region" description="Basic and acidic residues" evidence="1">
    <location>
        <begin position="227"/>
        <end position="240"/>
    </location>
</feature>
<dbReference type="AlphaFoldDB" id="A0A7S1KNF3"/>
<protein>
    <submittedName>
        <fullName evidence="2">Uncharacterized protein</fullName>
    </submittedName>
</protein>
<dbReference type="EMBL" id="HBGD01002450">
    <property type="protein sequence ID" value="CAD9078814.1"/>
    <property type="molecule type" value="Transcribed_RNA"/>
</dbReference>
<accession>A0A7S1KNF3</accession>
<gene>
    <name evidence="2" type="ORF">PCOS0759_LOCUS2046</name>
</gene>
<sequence length="256" mass="29297">MGNAIDSVFSAANQRQSFDEKLYREKNELVGLEYAQGIQTQAHRNQGHNGVKQVLYLFHELIEQTEEFAKELDSEEEMRDALYDYDLLWLSRQLQKLSPINQYQANVAEWVKEKNLSIDTLENKIFSFFEMKKDNLSQVYISNFVQKNKGLVKRAHQVDQGNVFVIGADGKVTQKSSFAVIDTDSLAGDEDSDTSVQLTMDTSTFDWNKVIAPTSARATETNPARNTESHIVRQRKDAGKRLASIDNTPRKRRKLK</sequence>
<proteinExistence type="predicted"/>
<evidence type="ECO:0000313" key="2">
    <source>
        <dbReference type="EMBL" id="CAD9078814.1"/>
    </source>
</evidence>